<accession>A0ACC1LZQ8</accession>
<reference evidence="1" key="1">
    <citation type="submission" date="2022-07" db="EMBL/GenBank/DDBJ databases">
        <title>Phylogenomic reconstructions and comparative analyses of Kickxellomycotina fungi.</title>
        <authorList>
            <person name="Reynolds N.K."/>
            <person name="Stajich J.E."/>
            <person name="Barry K."/>
            <person name="Grigoriev I.V."/>
            <person name="Crous P."/>
            <person name="Smith M.E."/>
        </authorList>
    </citation>
    <scope>NUCLEOTIDE SEQUENCE</scope>
    <source>
        <strain evidence="1">CBS 190363</strain>
    </source>
</reference>
<proteinExistence type="predicted"/>
<dbReference type="Proteomes" id="UP001139981">
    <property type="component" value="Unassembled WGS sequence"/>
</dbReference>
<feature type="non-terminal residue" evidence="1">
    <location>
        <position position="636"/>
    </location>
</feature>
<name>A0ACC1LZQ8_9FUNG</name>
<organism evidence="1 2">
    <name type="scientific">Coemansia aciculifera</name>
    <dbReference type="NCBI Taxonomy" id="417176"/>
    <lineage>
        <taxon>Eukaryota</taxon>
        <taxon>Fungi</taxon>
        <taxon>Fungi incertae sedis</taxon>
        <taxon>Zoopagomycota</taxon>
        <taxon>Kickxellomycotina</taxon>
        <taxon>Kickxellomycetes</taxon>
        <taxon>Kickxellales</taxon>
        <taxon>Kickxellaceae</taxon>
        <taxon>Coemansia</taxon>
    </lineage>
</organism>
<evidence type="ECO:0000313" key="1">
    <source>
        <dbReference type="EMBL" id="KAJ2890109.1"/>
    </source>
</evidence>
<keyword evidence="2" id="KW-1185">Reference proteome</keyword>
<protein>
    <submittedName>
        <fullName evidence="1">Trifunctional histidinol dehydrogenase</fullName>
    </submittedName>
</protein>
<gene>
    <name evidence="1" type="primary">HIS4_2</name>
    <name evidence="1" type="ORF">IWW38_004314</name>
</gene>
<dbReference type="EMBL" id="JANBVB010001502">
    <property type="protein sequence ID" value="KAJ2890109.1"/>
    <property type="molecule type" value="Genomic_DNA"/>
</dbReference>
<comment type="caution">
    <text evidence="1">The sequence shown here is derived from an EMBL/GenBank/DDBJ whole genome shotgun (WGS) entry which is preliminary data.</text>
</comment>
<evidence type="ECO:0000313" key="2">
    <source>
        <dbReference type="Proteomes" id="UP001139981"/>
    </source>
</evidence>
<sequence>MLVPKISPPSLSQSLEPALRRALGLLPAVLYKDAQAARVDGEAAAWAEVSTTDDLQALLNSGLSVAVVAADNDSIAVSEFDRARLALRYTSKPNEGVDSIIRAATSDGIHRCGAVVLELTAEQIGEATVSQALAELVRAAERQVVGSNGPVRVLVELCGETSGWTLGLLARVGSAGASAVVDAGQLGVGDDCAGQLEMGAALVAATGLASDRSDGLVTTVVVSEQRVCLGVAYSNGASLAAALASGDGVYWSRKRGLWHKGLTSGATQTLVGISVDCDADALCFRVRQLGPGFCHRQTASCFGPATGIARLAQTVADRRLDAPSGSYTRRLFDDAELLRAKLVEEAGELAEAADPASVAFEAADVLYFAMVKCAAYGVSLADVERNLDLKHLKVVRRPGNAKPQATASNSIPIPIPPMRTSIQNSDIRAALPGEKIALRVFAADELSEAERNELLQRPLVNSQEIMSRVRPIVDAVRARGDAAVLELTAKFDGAQMDSVVVRAPFVVPELPDAVRAAIDQAYANVRTFHAAQLPADSAVETMPGVTCRRFSRAIERVGLYVPGGSAVLPSSALMLGVPAQVAGCSEIVMATPPRADGSIVPEVLYVAHKVGATAIVKAGGAQAIAAMAFGTESVPK</sequence>